<feature type="compositionally biased region" description="Low complexity" evidence="9">
    <location>
        <begin position="399"/>
        <end position="423"/>
    </location>
</feature>
<reference evidence="12 13" key="1">
    <citation type="submission" date="2025-04" db="UniProtKB">
        <authorList>
            <consortium name="RefSeq"/>
        </authorList>
    </citation>
    <scope>IDENTIFICATION</scope>
    <source>
        <strain evidence="12 13">15112-1751.03</strain>
        <tissue evidence="12 13">Whole Adult</tissue>
    </source>
</reference>
<gene>
    <name evidence="12 13 14" type="primary">LOC117570001</name>
</gene>
<evidence type="ECO:0000313" key="14">
    <source>
        <dbReference type="RefSeq" id="XP_051861096.1"/>
    </source>
</evidence>
<dbReference type="GeneID" id="117570001"/>
<feature type="compositionally biased region" description="Basic and acidic residues" evidence="9">
    <location>
        <begin position="863"/>
        <end position="872"/>
    </location>
</feature>
<keyword evidence="6" id="KW-0445">Lipid transport</keyword>
<evidence type="ECO:0000313" key="11">
    <source>
        <dbReference type="Proteomes" id="UP000515160"/>
    </source>
</evidence>
<dbReference type="Proteomes" id="UP000515160">
    <property type="component" value="Chromosome 3"/>
</dbReference>
<dbReference type="OrthoDB" id="26740at2759"/>
<keyword evidence="3" id="KW-0812">Transmembrane</keyword>
<feature type="region of interest" description="Disordered" evidence="9">
    <location>
        <begin position="394"/>
        <end position="429"/>
    </location>
</feature>
<organism evidence="11 12">
    <name type="scientific">Drosophila albomicans</name>
    <name type="common">Fruit fly</name>
    <dbReference type="NCBI Taxonomy" id="7291"/>
    <lineage>
        <taxon>Eukaryota</taxon>
        <taxon>Metazoa</taxon>
        <taxon>Ecdysozoa</taxon>
        <taxon>Arthropoda</taxon>
        <taxon>Hexapoda</taxon>
        <taxon>Insecta</taxon>
        <taxon>Pterygota</taxon>
        <taxon>Neoptera</taxon>
        <taxon>Endopterygota</taxon>
        <taxon>Diptera</taxon>
        <taxon>Brachycera</taxon>
        <taxon>Muscomorpha</taxon>
        <taxon>Ephydroidea</taxon>
        <taxon>Drosophilidae</taxon>
        <taxon>Drosophila</taxon>
    </lineage>
</organism>
<evidence type="ECO:0000313" key="13">
    <source>
        <dbReference type="RefSeq" id="XP_034107284.1"/>
    </source>
</evidence>
<dbReference type="PANTHER" id="PTHR13466">
    <property type="entry name" value="TEX2 PROTEIN-RELATED"/>
    <property type="match status" value="1"/>
</dbReference>
<feature type="region of interest" description="Disordered" evidence="9">
    <location>
        <begin position="1"/>
        <end position="68"/>
    </location>
</feature>
<evidence type="ECO:0000256" key="8">
    <source>
        <dbReference type="ARBA" id="ARBA00023136"/>
    </source>
</evidence>
<evidence type="ECO:0000256" key="4">
    <source>
        <dbReference type="ARBA" id="ARBA00022824"/>
    </source>
</evidence>
<evidence type="ECO:0000256" key="5">
    <source>
        <dbReference type="ARBA" id="ARBA00022989"/>
    </source>
</evidence>
<feature type="region of interest" description="Disordered" evidence="9">
    <location>
        <begin position="183"/>
        <end position="221"/>
    </location>
</feature>
<evidence type="ECO:0000313" key="12">
    <source>
        <dbReference type="RefSeq" id="XP_034107283.1"/>
    </source>
</evidence>
<dbReference type="GO" id="GO:0006869">
    <property type="term" value="P:lipid transport"/>
    <property type="evidence" value="ECO:0007669"/>
    <property type="project" value="UniProtKB-KW"/>
</dbReference>
<feature type="compositionally biased region" description="Low complexity" evidence="9">
    <location>
        <begin position="85"/>
        <end position="104"/>
    </location>
</feature>
<dbReference type="InterPro" id="IPR031468">
    <property type="entry name" value="SMP_LBD"/>
</dbReference>
<dbReference type="RefSeq" id="XP_034107283.1">
    <property type="nucleotide sequence ID" value="XM_034251392.2"/>
</dbReference>
<evidence type="ECO:0000256" key="7">
    <source>
        <dbReference type="ARBA" id="ARBA00023121"/>
    </source>
</evidence>
<comment type="subcellular location">
    <subcellularLocation>
        <location evidence="1">Endoplasmic reticulum membrane</location>
    </subcellularLocation>
</comment>
<keyword evidence="5" id="KW-1133">Transmembrane helix</keyword>
<feature type="compositionally biased region" description="Gly residues" evidence="9">
    <location>
        <begin position="189"/>
        <end position="201"/>
    </location>
</feature>
<feature type="compositionally biased region" description="Low complexity" evidence="9">
    <location>
        <begin position="459"/>
        <end position="472"/>
    </location>
</feature>
<sequence length="1298" mass="142293">MDSLKLPKGSGNSSASGSNSNLSISASTSVVGSLATSPTSSVPPSGGLTAAALKAPPGLNSSTPISVRFNANEESLDDILQQFHHNSQQQQQHQQQQQQQQQQQHHSHSHSHSPSGGGDASPTSNLLGMKNNGSVGNALGMMVNACDSHSLSSSPSQQQQQQHLHQQQQQAASLFGNDEVNLRNSYLQSGGGGGGGGGGGFFNRKRSGSIERISPTTSGPNLITALSSSVTAASGDTNPNASVGTWKLIKGKVSQTIEDIKSSKQHHTQQQHSTHSIPVIVAEPVALTAVGWSNDGDSDTECVTINTPLGEEHNNSDSDPDIELLQHDSSSLGSGDIAATAAIGSKRSRLRSGLAHIKSKVKAKQQASVMNKKELSTSPCAPTALRSNFLRRRHNAEPSAEPSTSTQAQAQAAEAQAKQQPSSTTEIPIASGKVKRGIVMARKDVEIESGVEVLEDMIPTSSTESPESAPAAGSKEHEVPSRVRIALDLNLEREDSDTDLPSVPPQRTASNRSVFSGTRSELWASLSSASINWRVSSVAPPMFLVSSVVLLLVMPLPDFLRGVLSTVLVVMAVNWSSSYVQYLFENYVLKTHPERMPFQIPNYFTMPFCEIPVVEEHKTVKTYSGWLNEISTYDPANFSINMTRAVYVRLDGSVLKMSGTNARIPKRRMWNEAPIDRNKVLFTDHRSYDLRDCRIELLPVGLAKKRFFNRKYPIQLIIKNLCTDFSTPQDNVHSQLDVQAKDTKSNLVGINITPPGTDELEKPIDFAATVLQADLRQLRNTVNPDLGLQDLTMPCGDEVRLLLFARCDREKEDWYRRFITASKGIVHEQDLHVPMIRFVEDTDLQAAAAQQAVNLLMGQPSKTRTEKSDEKSMTSLASNNNDEAGSNTPDTQCDDILEDDETPDAAKDGFEGLIMNADVARNPQDYVKFMAVYQQACKQNQIPVCRKPQYDIKHSGRHRRKARRAKRQEDELWKGIDQSLFLGPSGSVVWANVVLGRCLFSWLHDTALHLKIQEFMQKKLNSIKLPSFMEEVVITNIYLGESPMLFHRMSQPMLDERGVWLDTDVTYEGLAHITVTTKLNLLRVRSKPKSSPVFVDTAPQGAEPPPDTRSMPDELSQEGSNNAIYDSDAESSGGSSSESESPAAGVSTEPVGQTEFFQNSPGNARRIFKIVDRIATSNLFQYATELPYVQRAMENMNANITLRVDLKGMVARATLNLPPPPSDRVWLSFRGPPRLWISTKPQVGDKSVDWSIVTNVIESKLCEAVNKYLVYPNMVDFSIPFLGKPTYDDEPSVPGPFN</sequence>
<evidence type="ECO:0000256" key="6">
    <source>
        <dbReference type="ARBA" id="ARBA00023055"/>
    </source>
</evidence>
<keyword evidence="2" id="KW-0813">Transport</keyword>
<dbReference type="PROSITE" id="PS51847">
    <property type="entry name" value="SMP"/>
    <property type="match status" value="1"/>
</dbReference>
<dbReference type="GO" id="GO:0005789">
    <property type="term" value="C:endoplasmic reticulum membrane"/>
    <property type="evidence" value="ECO:0007669"/>
    <property type="project" value="UniProtKB-SubCell"/>
</dbReference>
<keyword evidence="4" id="KW-0256">Endoplasmic reticulum</keyword>
<feature type="region of interest" description="Disordered" evidence="9">
    <location>
        <begin position="456"/>
        <end position="480"/>
    </location>
</feature>
<proteinExistence type="predicted"/>
<evidence type="ECO:0000256" key="1">
    <source>
        <dbReference type="ARBA" id="ARBA00004586"/>
    </source>
</evidence>
<accession>A0A6P8X627</accession>
<keyword evidence="11" id="KW-1185">Reference proteome</keyword>
<feature type="region of interest" description="Disordered" evidence="9">
    <location>
        <begin position="146"/>
        <end position="171"/>
    </location>
</feature>
<evidence type="ECO:0000256" key="2">
    <source>
        <dbReference type="ARBA" id="ARBA00022448"/>
    </source>
</evidence>
<evidence type="ECO:0000256" key="9">
    <source>
        <dbReference type="SAM" id="MobiDB-lite"/>
    </source>
</evidence>
<feature type="compositionally biased region" description="Low complexity" evidence="9">
    <location>
        <begin position="9"/>
        <end position="49"/>
    </location>
</feature>
<feature type="compositionally biased region" description="Polar residues" evidence="9">
    <location>
        <begin position="873"/>
        <end position="891"/>
    </location>
</feature>
<feature type="compositionally biased region" description="Low complexity" evidence="9">
    <location>
        <begin position="1130"/>
        <end position="1147"/>
    </location>
</feature>
<dbReference type="CDD" id="cd21675">
    <property type="entry name" value="SMP_TEX2"/>
    <property type="match status" value="1"/>
</dbReference>
<dbReference type="GO" id="GO:0008289">
    <property type="term" value="F:lipid binding"/>
    <property type="evidence" value="ECO:0007669"/>
    <property type="project" value="UniProtKB-KW"/>
</dbReference>
<feature type="compositionally biased region" description="Low complexity" evidence="9">
    <location>
        <begin position="148"/>
        <end position="171"/>
    </location>
</feature>
<feature type="compositionally biased region" description="Acidic residues" evidence="9">
    <location>
        <begin position="892"/>
        <end position="901"/>
    </location>
</feature>
<evidence type="ECO:0000259" key="10">
    <source>
        <dbReference type="PROSITE" id="PS51847"/>
    </source>
</evidence>
<dbReference type="RefSeq" id="XP_034107284.1">
    <property type="nucleotide sequence ID" value="XM_034251393.2"/>
</dbReference>
<keyword evidence="8" id="KW-0472">Membrane</keyword>
<feature type="region of interest" description="Disordered" evidence="9">
    <location>
        <begin position="857"/>
        <end position="901"/>
    </location>
</feature>
<protein>
    <submittedName>
        <fullName evidence="12 13">Uncharacterized protein LOC117570001 isoform X1</fullName>
    </submittedName>
</protein>
<keyword evidence="7" id="KW-0446">Lipid-binding</keyword>
<feature type="domain" description="SMP-LTD" evidence="10">
    <location>
        <begin position="984"/>
        <end position="1280"/>
    </location>
</feature>
<feature type="region of interest" description="Disordered" evidence="9">
    <location>
        <begin position="1091"/>
        <end position="1158"/>
    </location>
</feature>
<dbReference type="PANTHER" id="PTHR13466:SF0">
    <property type="entry name" value="SMP-LTD DOMAIN-CONTAINING PROTEIN"/>
    <property type="match status" value="1"/>
</dbReference>
<feature type="region of interest" description="Disordered" evidence="9">
    <location>
        <begin position="85"/>
        <end position="133"/>
    </location>
</feature>
<dbReference type="RefSeq" id="XP_051861096.1">
    <property type="nucleotide sequence ID" value="XM_052005136.1"/>
</dbReference>
<name>A0A6P8X627_DROAB</name>
<feature type="compositionally biased region" description="Polar residues" evidence="9">
    <location>
        <begin position="121"/>
        <end position="133"/>
    </location>
</feature>
<feature type="region of interest" description="Disordered" evidence="9">
    <location>
        <begin position="494"/>
        <end position="513"/>
    </location>
</feature>
<evidence type="ECO:0000256" key="3">
    <source>
        <dbReference type="ARBA" id="ARBA00022692"/>
    </source>
</evidence>